<feature type="region of interest" description="Disordered" evidence="1">
    <location>
        <begin position="643"/>
        <end position="672"/>
    </location>
</feature>
<evidence type="ECO:0008006" key="5">
    <source>
        <dbReference type="Google" id="ProtNLM"/>
    </source>
</evidence>
<dbReference type="STRING" id="1507870.A0A1V8T280"/>
<name>A0A1V8T280_9PEZI</name>
<keyword evidence="2" id="KW-0732">Signal</keyword>
<dbReference type="PANTHER" id="PTHR35340:SF5">
    <property type="entry name" value="ASST-DOMAIN-CONTAINING PROTEIN"/>
    <property type="match status" value="1"/>
</dbReference>
<evidence type="ECO:0000256" key="2">
    <source>
        <dbReference type="SAM" id="SignalP"/>
    </source>
</evidence>
<reference evidence="4" key="1">
    <citation type="submission" date="2017-03" db="EMBL/GenBank/DDBJ databases">
        <title>Genomes of endolithic fungi from Antarctica.</title>
        <authorList>
            <person name="Coleine C."/>
            <person name="Masonjones S."/>
            <person name="Stajich J.E."/>
        </authorList>
    </citation>
    <scope>NUCLEOTIDE SEQUENCE [LARGE SCALE GENOMIC DNA]</scope>
    <source>
        <strain evidence="4">CCFEE 5527</strain>
    </source>
</reference>
<comment type="caution">
    <text evidence="3">The sequence shown here is derived from an EMBL/GenBank/DDBJ whole genome shotgun (WGS) entry which is preliminary data.</text>
</comment>
<dbReference type="InterPro" id="IPR039535">
    <property type="entry name" value="ASST-like"/>
</dbReference>
<feature type="signal peptide" evidence="2">
    <location>
        <begin position="1"/>
        <end position="17"/>
    </location>
</feature>
<dbReference type="InParanoid" id="A0A1V8T280"/>
<dbReference type="SUPFAM" id="SSF63829">
    <property type="entry name" value="Calcium-dependent phosphotriesterase"/>
    <property type="match status" value="1"/>
</dbReference>
<gene>
    <name evidence="3" type="ORF">B0A48_09187</name>
</gene>
<organism evidence="3 4">
    <name type="scientific">Cryoendolithus antarcticus</name>
    <dbReference type="NCBI Taxonomy" id="1507870"/>
    <lineage>
        <taxon>Eukaryota</taxon>
        <taxon>Fungi</taxon>
        <taxon>Dikarya</taxon>
        <taxon>Ascomycota</taxon>
        <taxon>Pezizomycotina</taxon>
        <taxon>Dothideomycetes</taxon>
        <taxon>Dothideomycetidae</taxon>
        <taxon>Cladosporiales</taxon>
        <taxon>Cladosporiaceae</taxon>
        <taxon>Cryoendolithus</taxon>
    </lineage>
</organism>
<dbReference type="Proteomes" id="UP000192596">
    <property type="component" value="Unassembled WGS sequence"/>
</dbReference>
<accession>A0A1V8T280</accession>
<feature type="chain" id="PRO_5013071199" description="ASST-domain-containing protein" evidence="2">
    <location>
        <begin position="18"/>
        <end position="672"/>
    </location>
</feature>
<dbReference type="AlphaFoldDB" id="A0A1V8T280"/>
<dbReference type="EMBL" id="NAJO01000019">
    <property type="protein sequence ID" value="OQO05419.1"/>
    <property type="molecule type" value="Genomic_DNA"/>
</dbReference>
<evidence type="ECO:0000313" key="4">
    <source>
        <dbReference type="Proteomes" id="UP000192596"/>
    </source>
</evidence>
<keyword evidence="4" id="KW-1185">Reference proteome</keyword>
<dbReference type="Pfam" id="PF14269">
    <property type="entry name" value="Arylsulfotran_2"/>
    <property type="match status" value="1"/>
</dbReference>
<sequence>MLPLISILALLSGVVLAALAQKAPPPFHVTLDSGSEGPYPTNRFHTSTLRPPKVQFKQWSPQCFSPTSHLFLTPKGHKVKSPGPMILDSQGHLVWMHHFDNAFGGQAYNLQVQDWKGEKVLTFWLGDDRIRGHGSGEWWILDQHYEVVAKVGGGEGGRGVDLHEFTILPGGTALVIMFEVVNFDVRPAGRRFNDVWNQFIWDCVVREIRVEGGEAVWEWRASEHLDLRASYKLLVGLNDGTADSPYDPWHLNSVEKDGAGNYLVSARYTHAVYYINGRTGELLWTLGGKNNTFADLSSGEALNFAWQHDSRWVDPEPFNDFYIPSERVEGKTVRLMTLFDNTAEDWNYKYGPDNARGLLLELTYASNLPALSTLVSAPDRGATPILSSLSVADREKLTSISRLSHSYSVRVLNTYTNHLAPRSSSQGSLQLLNSLFPHLVMGHGINAVVSTFHPNGTLICDLRFSASSAWEKADVQSYRAYEYEGWVGKPKWKPAAKRKGGKVWVSWTGATEVRSWVLQVWHEREGRWREVIEVEKTGFETEITVPEEWRRAKKLRVLAVDGDLGEMADGATEVLHRGFVNTATFGQVDEISDWRGILLLAAVIRDIIREIRDKRKGREKQKEECRISKVTILGIRAPDRNNETKALLSKPGKPKSLYEIQPRSTPAEILFP</sequence>
<protein>
    <recommendedName>
        <fullName evidence="5">ASST-domain-containing protein</fullName>
    </recommendedName>
</protein>
<dbReference type="PANTHER" id="PTHR35340">
    <property type="entry name" value="PQQ ENZYME REPEAT PROTEIN-RELATED"/>
    <property type="match status" value="1"/>
</dbReference>
<proteinExistence type="predicted"/>
<dbReference type="OrthoDB" id="5427350at2759"/>
<evidence type="ECO:0000256" key="1">
    <source>
        <dbReference type="SAM" id="MobiDB-lite"/>
    </source>
</evidence>
<dbReference type="InterPro" id="IPR053143">
    <property type="entry name" value="Arylsulfate_ST"/>
</dbReference>
<evidence type="ECO:0000313" key="3">
    <source>
        <dbReference type="EMBL" id="OQO05419.1"/>
    </source>
</evidence>